<gene>
    <name evidence="3" type="ORF">BCF74_12124</name>
</gene>
<name>A0A2T0UDG2_9MICO</name>
<dbReference type="AlphaFoldDB" id="A0A2T0UDG2"/>
<reference evidence="3 4" key="1">
    <citation type="submission" date="2018-03" db="EMBL/GenBank/DDBJ databases">
        <title>Genomic Encyclopedia of Archaeal and Bacterial Type Strains, Phase II (KMG-II): from individual species to whole genera.</title>
        <authorList>
            <person name="Goeker M."/>
        </authorList>
    </citation>
    <scope>NUCLEOTIDE SEQUENCE [LARGE SCALE GENOMIC DNA]</scope>
    <source>
        <strain evidence="3 4">ATCC BAA-1496</strain>
    </source>
</reference>
<feature type="region of interest" description="Disordered" evidence="1">
    <location>
        <begin position="179"/>
        <end position="218"/>
    </location>
</feature>
<feature type="domain" description="OLD protein-like TOPRIM" evidence="2">
    <location>
        <begin position="10"/>
        <end position="64"/>
    </location>
</feature>
<accession>A0A2T0UDG2</accession>
<dbReference type="RefSeq" id="WP_177426660.1">
    <property type="nucleotide sequence ID" value="NZ_PVTI01000021.1"/>
</dbReference>
<evidence type="ECO:0000259" key="2">
    <source>
        <dbReference type="Pfam" id="PF20469"/>
    </source>
</evidence>
<proteinExistence type="predicted"/>
<comment type="caution">
    <text evidence="3">The sequence shown here is derived from an EMBL/GenBank/DDBJ whole genome shotgun (WGS) entry which is preliminary data.</text>
</comment>
<evidence type="ECO:0000313" key="3">
    <source>
        <dbReference type="EMBL" id="PRY55847.1"/>
    </source>
</evidence>
<dbReference type="EMBL" id="PVTI01000021">
    <property type="protein sequence ID" value="PRY55847.1"/>
    <property type="molecule type" value="Genomic_DNA"/>
</dbReference>
<dbReference type="InterPro" id="IPR034139">
    <property type="entry name" value="TOPRIM_OLD"/>
</dbReference>
<dbReference type="Proteomes" id="UP000237822">
    <property type="component" value="Unassembled WGS sequence"/>
</dbReference>
<organism evidence="3 4">
    <name type="scientific">Knoellia remsis</name>
    <dbReference type="NCBI Taxonomy" id="407159"/>
    <lineage>
        <taxon>Bacteria</taxon>
        <taxon>Bacillati</taxon>
        <taxon>Actinomycetota</taxon>
        <taxon>Actinomycetes</taxon>
        <taxon>Micrococcales</taxon>
        <taxon>Intrasporangiaceae</taxon>
        <taxon>Knoellia</taxon>
    </lineage>
</organism>
<protein>
    <recommendedName>
        <fullName evidence="2">OLD protein-like TOPRIM domain-containing protein</fullName>
    </recommendedName>
</protein>
<dbReference type="Pfam" id="PF20469">
    <property type="entry name" value="OLD-like_TOPRIM"/>
    <property type="match status" value="1"/>
</dbReference>
<evidence type="ECO:0000256" key="1">
    <source>
        <dbReference type="SAM" id="MobiDB-lite"/>
    </source>
</evidence>
<keyword evidence="4" id="KW-1185">Reference proteome</keyword>
<sequence length="248" mass="27164">MTTAGEHSPVVVLLEGDSDVAAVRTLRSRKGIRPEHEPCRLVAMGGATNIRRHLGVLAELPVRPRVLGLCDEGEAGFFVRALERYAAPLGLAGTPTADTLPELGFQVCRRDLEDELMRALGVGGVRAVLGDLGLDGSFEAFRRQQAWVGRPVEAQLRRFATTTSGRKELLAEAMAAAVPDGRWPAPPRSSPRCRTERHSPTARQCPTPRRSPAEADRRPYLGRWVGRVIRGPRRGRIAPLSSRSRCTR</sequence>
<evidence type="ECO:0000313" key="4">
    <source>
        <dbReference type="Proteomes" id="UP000237822"/>
    </source>
</evidence>